<dbReference type="AlphaFoldDB" id="J9QSQ4"/>
<accession>J9QSQ4</accession>
<dbReference type="PATRIC" id="fig|1228997.3.peg.275"/>
<reference evidence="1 2" key="1">
    <citation type="submission" date="2012-09" db="EMBL/GenBank/DDBJ databases">
        <title>Riemerella anatipestifer vaccine strains.</title>
        <authorList>
            <person name="Chun C.A."/>
            <person name="Shu W.M."/>
            <person name="Kang Z.D."/>
            <person name="Jia W.X."/>
        </authorList>
    </citation>
    <scope>NUCLEOTIDE SEQUENCE [LARGE SCALE GENOMIC DNA]</scope>
    <source>
        <strain evidence="1 2">RA-CH-1</strain>
    </source>
</reference>
<proteinExistence type="predicted"/>
<dbReference type="Proteomes" id="UP000006276">
    <property type="component" value="Chromosome"/>
</dbReference>
<gene>
    <name evidence="1" type="ORF">B739_0279</name>
</gene>
<dbReference type="HOGENOM" id="CLU_1814358_0_0_10"/>
<dbReference type="KEGG" id="rag:B739_0279"/>
<evidence type="ECO:0000313" key="1">
    <source>
        <dbReference type="EMBL" id="AFR34886.1"/>
    </source>
</evidence>
<protein>
    <submittedName>
        <fullName evidence="1">Uncharacterized protein</fullName>
    </submittedName>
</protein>
<sequence length="142" mass="15458">MSLVGRTTAFSFFIRIIDHEDSFLFYSQAALSPKTCTFPKKIYRASPSPTLKPAARVGLSAITPRHSPRTMPTLCGCGVAAPIPYALPAPIIPPKPTFQTSIPYRYHNAQSPTKLATPKPISFHRGAKFFPSASRKISIGLA</sequence>
<name>J9QSQ4_RIEAN</name>
<keyword evidence="2" id="KW-1185">Reference proteome</keyword>
<dbReference type="EMBL" id="CP003787">
    <property type="protein sequence ID" value="AFR34886.1"/>
    <property type="molecule type" value="Genomic_DNA"/>
</dbReference>
<organism evidence="1 2">
    <name type="scientific">Riemerella anatipestifer RA-CH-1</name>
    <dbReference type="NCBI Taxonomy" id="1228997"/>
    <lineage>
        <taxon>Bacteria</taxon>
        <taxon>Pseudomonadati</taxon>
        <taxon>Bacteroidota</taxon>
        <taxon>Flavobacteriia</taxon>
        <taxon>Flavobacteriales</taxon>
        <taxon>Weeksellaceae</taxon>
        <taxon>Riemerella</taxon>
    </lineage>
</organism>
<evidence type="ECO:0000313" key="2">
    <source>
        <dbReference type="Proteomes" id="UP000006276"/>
    </source>
</evidence>